<evidence type="ECO:0008006" key="3">
    <source>
        <dbReference type="Google" id="ProtNLM"/>
    </source>
</evidence>
<dbReference type="AlphaFoldDB" id="A0A5B8XCH2"/>
<dbReference type="PANTHER" id="PTHR39337">
    <property type="entry name" value="BLR5642 PROTEIN"/>
    <property type="match status" value="1"/>
</dbReference>
<proteinExistence type="predicted"/>
<evidence type="ECO:0000313" key="2">
    <source>
        <dbReference type="Proteomes" id="UP000321934"/>
    </source>
</evidence>
<keyword evidence="2" id="KW-1185">Reference proteome</keyword>
<sequence>MQSKYKIVLSLSQELNIPLEEIQKYVQWYKVQTGINYDFVNCFSCELENDIKTFIAKDYLSKKRYAFDLEMKDKLAVQGLKNKIAKGEEFVLPKLEFQPQREKNTLFTIGYEGISIDTYINKLLANHIKTLVDVRKNAYSNKFGFSKKEFQYCLEKSDIKYIHIPELGIESEKRQELKTAKNSSSNGYDLFGNGVKNIENKLFEDYKNNLPSKQRNIERLLQILEQDKLIAITCFEADYKCCHRHVLAESLSEVEVVNL</sequence>
<accession>A0A5B8XCH2</accession>
<reference evidence="1 2" key="1">
    <citation type="journal article" date="2019" name="ISME J.">
        <title>Deianiraea, an extracellular bacterium associated with the ciliate Paramecium, suggests an alternative scenario for the evolution of Rickettsiales.</title>
        <authorList>
            <person name="Castelli M."/>
            <person name="Sabaneyeva E."/>
            <person name="Lanzoni O."/>
            <person name="Lebedeva N."/>
            <person name="Floriano A.M."/>
            <person name="Gaiarsa S."/>
            <person name="Benken K."/>
            <person name="Modeo L."/>
            <person name="Bandi C."/>
            <person name="Potekhin A."/>
            <person name="Sassera D."/>
            <person name="Petroni G."/>
        </authorList>
    </citation>
    <scope>NUCLEOTIDE SEQUENCE [LARGE SCALE GENOMIC DNA]</scope>
    <source>
        <strain evidence="1">CyL4-1</strain>
    </source>
</reference>
<dbReference type="PANTHER" id="PTHR39337:SF1">
    <property type="entry name" value="BLR5642 PROTEIN"/>
    <property type="match status" value="1"/>
</dbReference>
<gene>
    <name evidence="1" type="ORF">Deia_00205</name>
</gene>
<dbReference type="EMBL" id="CP029077">
    <property type="protein sequence ID" value="QED23013.1"/>
    <property type="molecule type" value="Genomic_DNA"/>
</dbReference>
<evidence type="ECO:0000313" key="1">
    <source>
        <dbReference type="EMBL" id="QED23013.1"/>
    </source>
</evidence>
<dbReference type="Proteomes" id="UP000321934">
    <property type="component" value="Chromosome"/>
</dbReference>
<dbReference type="OrthoDB" id="9810084at2"/>
<name>A0A5B8XCH2_9RICK</name>
<dbReference type="RefSeq" id="WP_146820315.1">
    <property type="nucleotide sequence ID" value="NZ_CP029077.1"/>
</dbReference>
<protein>
    <recommendedName>
        <fullName evidence="3">DUF488 domain-containing protein</fullName>
    </recommendedName>
</protein>
<organism evidence="1 2">
    <name type="scientific">Candidatus Deianiraea vastatrix</name>
    <dbReference type="NCBI Taxonomy" id="2163644"/>
    <lineage>
        <taxon>Bacteria</taxon>
        <taxon>Pseudomonadati</taxon>
        <taxon>Pseudomonadota</taxon>
        <taxon>Alphaproteobacteria</taxon>
        <taxon>Rickettsiales</taxon>
        <taxon>Candidatus Deianiraeaceae</taxon>
        <taxon>Candidatus Deianiraea</taxon>
    </lineage>
</organism>
<dbReference type="Pfam" id="PF04343">
    <property type="entry name" value="DUF488"/>
    <property type="match status" value="1"/>
</dbReference>
<dbReference type="InterPro" id="IPR007438">
    <property type="entry name" value="DUF488"/>
</dbReference>